<evidence type="ECO:0000256" key="3">
    <source>
        <dbReference type="ARBA" id="ARBA00022630"/>
    </source>
</evidence>
<dbReference type="AlphaFoldDB" id="A0A4R6QEX8"/>
<keyword evidence="3" id="KW-0285">Flavoprotein</keyword>
<evidence type="ECO:0008006" key="11">
    <source>
        <dbReference type="Google" id="ProtNLM"/>
    </source>
</evidence>
<dbReference type="GO" id="GO:0016627">
    <property type="term" value="F:oxidoreductase activity, acting on the CH-CH group of donors"/>
    <property type="evidence" value="ECO:0007669"/>
    <property type="project" value="InterPro"/>
</dbReference>
<dbReference type="Proteomes" id="UP000295361">
    <property type="component" value="Unassembled WGS sequence"/>
</dbReference>
<accession>A0A4R6QEX8</accession>
<evidence type="ECO:0000256" key="5">
    <source>
        <dbReference type="ARBA" id="ARBA00023002"/>
    </source>
</evidence>
<keyword evidence="10" id="KW-1185">Reference proteome</keyword>
<evidence type="ECO:0000256" key="1">
    <source>
        <dbReference type="ARBA" id="ARBA00001974"/>
    </source>
</evidence>
<keyword evidence="5" id="KW-0560">Oxidoreductase</keyword>
<dbReference type="InterPro" id="IPR009100">
    <property type="entry name" value="AcylCoA_DH/oxidase_NM_dom_sf"/>
</dbReference>
<dbReference type="GO" id="GO:0050660">
    <property type="term" value="F:flavin adenine dinucleotide binding"/>
    <property type="evidence" value="ECO:0007669"/>
    <property type="project" value="InterPro"/>
</dbReference>
<dbReference type="InterPro" id="IPR037069">
    <property type="entry name" value="AcylCoA_DH/ox_N_sf"/>
</dbReference>
<protein>
    <recommendedName>
        <fullName evidence="11">Alkylation response protein AidB-like acyl-CoA dehydrogenase</fullName>
    </recommendedName>
</protein>
<feature type="domain" description="Acyl-CoA dehydrogenase/oxidase N-terminal" evidence="8">
    <location>
        <begin position="11"/>
        <end position="114"/>
    </location>
</feature>
<dbReference type="InterPro" id="IPR052161">
    <property type="entry name" value="Mycobact_Acyl-CoA_DH"/>
</dbReference>
<evidence type="ECO:0000313" key="10">
    <source>
        <dbReference type="Proteomes" id="UP000295361"/>
    </source>
</evidence>
<dbReference type="Gene3D" id="1.10.540.10">
    <property type="entry name" value="Acyl-CoA dehydrogenase/oxidase, N-terminal domain"/>
    <property type="match status" value="1"/>
</dbReference>
<dbReference type="GO" id="GO:0005886">
    <property type="term" value="C:plasma membrane"/>
    <property type="evidence" value="ECO:0007669"/>
    <property type="project" value="TreeGrafter"/>
</dbReference>
<dbReference type="SUPFAM" id="SSF47203">
    <property type="entry name" value="Acyl-CoA dehydrogenase C-terminal domain-like"/>
    <property type="match status" value="1"/>
</dbReference>
<comment type="similarity">
    <text evidence="2">Belongs to the acyl-CoA dehydrogenase family.</text>
</comment>
<gene>
    <name evidence="9" type="ORF">DES47_11470</name>
</gene>
<dbReference type="Gene3D" id="2.40.110.10">
    <property type="entry name" value="Butyryl-CoA Dehydrogenase, subunit A, domain 2"/>
    <property type="match status" value="1"/>
</dbReference>
<dbReference type="OrthoDB" id="9770681at2"/>
<dbReference type="PANTHER" id="PTHR43292:SF3">
    <property type="entry name" value="ACYL-COA DEHYDROGENASE FADE29"/>
    <property type="match status" value="1"/>
</dbReference>
<dbReference type="Pfam" id="PF00441">
    <property type="entry name" value="Acyl-CoA_dh_1"/>
    <property type="match status" value="1"/>
</dbReference>
<evidence type="ECO:0000256" key="4">
    <source>
        <dbReference type="ARBA" id="ARBA00022827"/>
    </source>
</evidence>
<reference evidence="9 10" key="1">
    <citation type="submission" date="2019-03" db="EMBL/GenBank/DDBJ databases">
        <title>Genomic Encyclopedia of Type Strains, Phase IV (KMG-IV): sequencing the most valuable type-strain genomes for metagenomic binning, comparative biology and taxonomic classification.</title>
        <authorList>
            <person name="Goeker M."/>
        </authorList>
    </citation>
    <scope>NUCLEOTIDE SEQUENCE [LARGE SCALE GENOMIC DNA]</scope>
    <source>
        <strain evidence="9 10">DSM 16998</strain>
    </source>
</reference>
<comment type="caution">
    <text evidence="9">The sequence shown here is derived from an EMBL/GenBank/DDBJ whole genome shotgun (WGS) entry which is preliminary data.</text>
</comment>
<evidence type="ECO:0000256" key="2">
    <source>
        <dbReference type="ARBA" id="ARBA00009347"/>
    </source>
</evidence>
<evidence type="ECO:0000259" key="6">
    <source>
        <dbReference type="Pfam" id="PF00441"/>
    </source>
</evidence>
<dbReference type="Pfam" id="PF02771">
    <property type="entry name" value="Acyl-CoA_dh_N"/>
    <property type="match status" value="1"/>
</dbReference>
<keyword evidence="4" id="KW-0274">FAD</keyword>
<dbReference type="InterPro" id="IPR036250">
    <property type="entry name" value="AcylCo_DH-like_C"/>
</dbReference>
<name>A0A4R6QEX8_9BURK</name>
<dbReference type="InParanoid" id="A0A4R6QEX8"/>
<dbReference type="InterPro" id="IPR009075">
    <property type="entry name" value="AcylCo_DH/oxidase_C"/>
</dbReference>
<sequence>MKLAFDTVECAFQDEVRNFIALQFSPERPFRAGTVDEKRWARALLEQGWAAYQWPVQFGGTGWSVTQKYIWERETALAGLPARMGGLGMFMLAPVLYTYGSAEQCQRFLPGILDNSIGWCQGYSEPEAGSDLAALRTRAERVGDHYVINGIKTWTSYAHTADWMFCIARTEDCARRQDGITFLLIDMRSPGVRVQPIITLDGRHSTLNTVSFDNVRVPVDQRVGEEGQGWRYAKGLLTHERSGLAFVADSTRRLRRLRTTAAGTRSGAGWLIEDPLFAAKLAEVEIDLMALEITELRTLAETAAGHAPGAQSSILKLHGTLVLQRLTELFIECAGLHALPYSFDDTGLREEMSTYLIGRAASIAGGTNEVQRDIIAKHVLGLP</sequence>
<dbReference type="RefSeq" id="WP_133703809.1">
    <property type="nucleotide sequence ID" value="NZ_SNXS01000014.1"/>
</dbReference>
<dbReference type="SUPFAM" id="SSF56645">
    <property type="entry name" value="Acyl-CoA dehydrogenase NM domain-like"/>
    <property type="match status" value="1"/>
</dbReference>
<dbReference type="InterPro" id="IPR006091">
    <property type="entry name" value="Acyl-CoA_Oxase/DH_mid-dom"/>
</dbReference>
<dbReference type="InterPro" id="IPR046373">
    <property type="entry name" value="Acyl-CoA_Oxase/DH_mid-dom_sf"/>
</dbReference>
<evidence type="ECO:0000313" key="9">
    <source>
        <dbReference type="EMBL" id="TDP61298.1"/>
    </source>
</evidence>
<feature type="domain" description="Acyl-CoA oxidase/dehydrogenase middle" evidence="7">
    <location>
        <begin position="120"/>
        <end position="215"/>
    </location>
</feature>
<proteinExistence type="inferred from homology"/>
<dbReference type="Gene3D" id="1.20.140.10">
    <property type="entry name" value="Butyryl-CoA Dehydrogenase, subunit A, domain 3"/>
    <property type="match status" value="1"/>
</dbReference>
<organism evidence="9 10">
    <name type="scientific">Roseateles toxinivorans</name>
    <dbReference type="NCBI Taxonomy" id="270368"/>
    <lineage>
        <taxon>Bacteria</taxon>
        <taxon>Pseudomonadati</taxon>
        <taxon>Pseudomonadota</taxon>
        <taxon>Betaproteobacteria</taxon>
        <taxon>Burkholderiales</taxon>
        <taxon>Sphaerotilaceae</taxon>
        <taxon>Roseateles</taxon>
    </lineage>
</organism>
<dbReference type="EMBL" id="SNXS01000014">
    <property type="protein sequence ID" value="TDP61298.1"/>
    <property type="molecule type" value="Genomic_DNA"/>
</dbReference>
<dbReference type="Pfam" id="PF02770">
    <property type="entry name" value="Acyl-CoA_dh_M"/>
    <property type="match status" value="1"/>
</dbReference>
<evidence type="ECO:0000259" key="7">
    <source>
        <dbReference type="Pfam" id="PF02770"/>
    </source>
</evidence>
<dbReference type="InterPro" id="IPR013786">
    <property type="entry name" value="AcylCoA_DH/ox_N"/>
</dbReference>
<dbReference type="PANTHER" id="PTHR43292">
    <property type="entry name" value="ACYL-COA DEHYDROGENASE"/>
    <property type="match status" value="1"/>
</dbReference>
<evidence type="ECO:0000259" key="8">
    <source>
        <dbReference type="Pfam" id="PF02771"/>
    </source>
</evidence>
<comment type="cofactor">
    <cofactor evidence="1">
        <name>FAD</name>
        <dbReference type="ChEBI" id="CHEBI:57692"/>
    </cofactor>
</comment>
<dbReference type="FunFam" id="2.40.110.10:FF:000011">
    <property type="entry name" value="Acyl-CoA dehydrogenase FadE34"/>
    <property type="match status" value="1"/>
</dbReference>
<feature type="domain" description="Acyl-CoA dehydrogenase/oxidase C-terminal" evidence="6">
    <location>
        <begin position="227"/>
        <end position="380"/>
    </location>
</feature>